<reference evidence="2 3" key="1">
    <citation type="journal article" date="2022" name="Front. Microbiol.">
        <title>Male-killing mechanisms vary between Spiroplasma species.</title>
        <authorList>
            <person name="Arai H."/>
            <person name="Inoue M."/>
            <person name="Kageyama D."/>
        </authorList>
    </citation>
    <scope>NUCLEOTIDE SEQUENCE [LARGE SCALE GENOMIC DNA]</scope>
    <source>
        <strain evidence="3">sHm</strain>
    </source>
</reference>
<dbReference type="Proteomes" id="UP001163387">
    <property type="component" value="Chromosome"/>
</dbReference>
<evidence type="ECO:0000313" key="3">
    <source>
        <dbReference type="Proteomes" id="UP001163387"/>
    </source>
</evidence>
<accession>A0ABN6T5L0</accession>
<sequence length="58" mass="6811">MHKNYPSHVTKEQFENIKSTLENSKKKTKPRNLDLYEVFCGGFLIICVSLFYKVTNLD</sequence>
<gene>
    <name evidence="2" type="ORF">SHM_22080</name>
</gene>
<proteinExistence type="predicted"/>
<name>A0ABN6T5L0_9MOLU</name>
<evidence type="ECO:0000256" key="1">
    <source>
        <dbReference type="SAM" id="Phobius"/>
    </source>
</evidence>
<keyword evidence="1" id="KW-0472">Membrane</keyword>
<protein>
    <submittedName>
        <fullName evidence="2">Uncharacterized protein</fullName>
    </submittedName>
</protein>
<keyword evidence="1" id="KW-1133">Transmembrane helix</keyword>
<keyword evidence="1" id="KW-0812">Transmembrane</keyword>
<feature type="transmembrane region" description="Helical" evidence="1">
    <location>
        <begin position="35"/>
        <end position="52"/>
    </location>
</feature>
<organism evidence="2 3">
    <name type="scientific">Spiroplasma ixodetis</name>
    <dbReference type="NCBI Taxonomy" id="2141"/>
    <lineage>
        <taxon>Bacteria</taxon>
        <taxon>Bacillati</taxon>
        <taxon>Mycoplasmatota</taxon>
        <taxon>Mollicutes</taxon>
        <taxon>Entomoplasmatales</taxon>
        <taxon>Spiroplasmataceae</taxon>
        <taxon>Spiroplasma</taxon>
    </lineage>
</organism>
<evidence type="ECO:0000313" key="2">
    <source>
        <dbReference type="EMBL" id="BDT04562.1"/>
    </source>
</evidence>
<dbReference type="EMBL" id="AP026933">
    <property type="protein sequence ID" value="BDT04562.1"/>
    <property type="molecule type" value="Genomic_DNA"/>
</dbReference>
<keyword evidence="3" id="KW-1185">Reference proteome</keyword>